<name>A0AAD6YZB1_9AGAR</name>
<dbReference type="PANTHER" id="PTHR23112:SF0">
    <property type="entry name" value="TRANSMEMBRANE PROTEIN 116"/>
    <property type="match status" value="1"/>
</dbReference>
<keyword evidence="2 5" id="KW-0812">Transmembrane</keyword>
<evidence type="ECO:0000256" key="2">
    <source>
        <dbReference type="ARBA" id="ARBA00022692"/>
    </source>
</evidence>
<feature type="transmembrane region" description="Helical" evidence="5">
    <location>
        <begin position="108"/>
        <end position="130"/>
    </location>
</feature>
<evidence type="ECO:0000256" key="5">
    <source>
        <dbReference type="SAM" id="Phobius"/>
    </source>
</evidence>
<feature type="transmembrane region" description="Helical" evidence="5">
    <location>
        <begin position="188"/>
        <end position="209"/>
    </location>
</feature>
<dbReference type="PANTHER" id="PTHR23112">
    <property type="entry name" value="G PROTEIN-COUPLED RECEPTOR 157-RELATED"/>
    <property type="match status" value="1"/>
</dbReference>
<dbReference type="Proteomes" id="UP001218218">
    <property type="component" value="Unassembled WGS sequence"/>
</dbReference>
<accession>A0AAD6YZB1</accession>
<dbReference type="GO" id="GO:0007189">
    <property type="term" value="P:adenylate cyclase-activating G protein-coupled receptor signaling pathway"/>
    <property type="evidence" value="ECO:0007669"/>
    <property type="project" value="TreeGrafter"/>
</dbReference>
<feature type="transmembrane region" description="Helical" evidence="5">
    <location>
        <begin position="69"/>
        <end position="88"/>
    </location>
</feature>
<evidence type="ECO:0000256" key="4">
    <source>
        <dbReference type="ARBA" id="ARBA00023136"/>
    </source>
</evidence>
<feature type="transmembrane region" description="Helical" evidence="5">
    <location>
        <begin position="31"/>
        <end position="57"/>
    </location>
</feature>
<feature type="transmembrane region" description="Helical" evidence="5">
    <location>
        <begin position="260"/>
        <end position="282"/>
    </location>
</feature>
<comment type="caution">
    <text evidence="6">The sequence shown here is derived from an EMBL/GenBank/DDBJ whole genome shotgun (WGS) entry which is preliminary data.</text>
</comment>
<evidence type="ECO:0000313" key="6">
    <source>
        <dbReference type="EMBL" id="KAJ7301805.1"/>
    </source>
</evidence>
<keyword evidence="3 5" id="KW-1133">Transmembrane helix</keyword>
<organism evidence="6 7">
    <name type="scientific">Mycena albidolilacea</name>
    <dbReference type="NCBI Taxonomy" id="1033008"/>
    <lineage>
        <taxon>Eukaryota</taxon>
        <taxon>Fungi</taxon>
        <taxon>Dikarya</taxon>
        <taxon>Basidiomycota</taxon>
        <taxon>Agaricomycotina</taxon>
        <taxon>Agaricomycetes</taxon>
        <taxon>Agaricomycetidae</taxon>
        <taxon>Agaricales</taxon>
        <taxon>Marasmiineae</taxon>
        <taxon>Mycenaceae</taxon>
        <taxon>Mycena</taxon>
    </lineage>
</organism>
<comment type="subcellular location">
    <subcellularLocation>
        <location evidence="1">Membrane</location>
        <topology evidence="1">Multi-pass membrane protein</topology>
    </subcellularLocation>
</comment>
<proteinExistence type="predicted"/>
<evidence type="ECO:0000313" key="7">
    <source>
        <dbReference type="Proteomes" id="UP001218218"/>
    </source>
</evidence>
<evidence type="ECO:0008006" key="8">
    <source>
        <dbReference type="Google" id="ProtNLM"/>
    </source>
</evidence>
<dbReference type="GO" id="GO:0004930">
    <property type="term" value="F:G protein-coupled receptor activity"/>
    <property type="evidence" value="ECO:0007669"/>
    <property type="project" value="TreeGrafter"/>
</dbReference>
<dbReference type="EMBL" id="JARIHO010000126">
    <property type="protein sequence ID" value="KAJ7301805.1"/>
    <property type="molecule type" value="Genomic_DNA"/>
</dbReference>
<evidence type="ECO:0000256" key="3">
    <source>
        <dbReference type="ARBA" id="ARBA00022989"/>
    </source>
</evidence>
<dbReference type="Gene3D" id="1.20.1070.10">
    <property type="entry name" value="Rhodopsin 7-helix transmembrane proteins"/>
    <property type="match status" value="1"/>
</dbReference>
<feature type="transmembrane region" description="Helical" evidence="5">
    <location>
        <begin position="137"/>
        <end position="157"/>
    </location>
</feature>
<keyword evidence="7" id="KW-1185">Reference proteome</keyword>
<gene>
    <name evidence="6" type="ORF">DFH08DRAFT_906338</name>
</gene>
<feature type="transmembrane region" description="Helical" evidence="5">
    <location>
        <begin position="302"/>
        <end position="320"/>
    </location>
</feature>
<keyword evidence="4 5" id="KW-0472">Membrane</keyword>
<reference evidence="6" key="1">
    <citation type="submission" date="2023-03" db="EMBL/GenBank/DDBJ databases">
        <title>Massive genome expansion in bonnet fungi (Mycena s.s.) driven by repeated elements and novel gene families across ecological guilds.</title>
        <authorList>
            <consortium name="Lawrence Berkeley National Laboratory"/>
            <person name="Harder C.B."/>
            <person name="Miyauchi S."/>
            <person name="Viragh M."/>
            <person name="Kuo A."/>
            <person name="Thoen E."/>
            <person name="Andreopoulos B."/>
            <person name="Lu D."/>
            <person name="Skrede I."/>
            <person name="Drula E."/>
            <person name="Henrissat B."/>
            <person name="Morin E."/>
            <person name="Kohler A."/>
            <person name="Barry K."/>
            <person name="LaButti K."/>
            <person name="Morin E."/>
            <person name="Salamov A."/>
            <person name="Lipzen A."/>
            <person name="Mereny Z."/>
            <person name="Hegedus B."/>
            <person name="Baldrian P."/>
            <person name="Stursova M."/>
            <person name="Weitz H."/>
            <person name="Taylor A."/>
            <person name="Grigoriev I.V."/>
            <person name="Nagy L.G."/>
            <person name="Martin F."/>
            <person name="Kauserud H."/>
        </authorList>
    </citation>
    <scope>NUCLEOTIDE SEQUENCE</scope>
    <source>
        <strain evidence="6">CBHHK002</strain>
    </source>
</reference>
<evidence type="ECO:0000256" key="1">
    <source>
        <dbReference type="ARBA" id="ARBA00004141"/>
    </source>
</evidence>
<dbReference type="GO" id="GO:0005886">
    <property type="term" value="C:plasma membrane"/>
    <property type="evidence" value="ECO:0007669"/>
    <property type="project" value="TreeGrafter"/>
</dbReference>
<sequence>MSLYIILPALFIHLYLPPLMSSREGHLLDLINDATLGVCIPGVALSGLLLMAVAYLQRNPASRPHLNRVSFRLLVYALIANIILGVIVLTPSKEVTCSFTSFLGTASIMFSGCMSCCIALNLLFVLVYGFNGNRLEIYYILGSLLLVGACNITPWAAGELGWYAANGTCWLLGPPDVQLRWLIGTQSVWMILMSLLEVLSFVQILVFMVRHQFRIQSLRANTDTFSGNLSPTQSKSGIATLRSSLLRPPVMRYRPIIIRIGLYPLLSCLLSTTSCFADVYILTHSELTDYNIAVRILDTFAYSLRPLLYVLLAATDPSLLRALRTLRPSEHTVKTTQPWDLSVSTGSRHTVPHDLARADLDVKWNRGRREAYELQGPGKEIEITAGDEEEQMQAESIAQQI</sequence>
<protein>
    <recommendedName>
        <fullName evidence="8">G-protein coupled receptors family 2 profile 2 domain-containing protein</fullName>
    </recommendedName>
</protein>
<dbReference type="AlphaFoldDB" id="A0AAD6YZB1"/>